<comment type="subcellular location">
    <subcellularLocation>
        <location evidence="1">Membrane</location>
        <topology evidence="1">Multi-pass membrane protein</topology>
    </subcellularLocation>
</comment>
<feature type="transmembrane region" description="Helical" evidence="8">
    <location>
        <begin position="139"/>
        <end position="161"/>
    </location>
</feature>
<evidence type="ECO:0000313" key="10">
    <source>
        <dbReference type="EMBL" id="MFC1401764.1"/>
    </source>
</evidence>
<keyword evidence="4 8" id="KW-1133">Transmembrane helix</keyword>
<evidence type="ECO:0000256" key="3">
    <source>
        <dbReference type="ARBA" id="ARBA00022692"/>
    </source>
</evidence>
<feature type="domain" description="Cation/H+ exchanger transmembrane" evidence="9">
    <location>
        <begin position="23"/>
        <end position="396"/>
    </location>
</feature>
<dbReference type="Pfam" id="PF00999">
    <property type="entry name" value="Na_H_Exchanger"/>
    <property type="match status" value="1"/>
</dbReference>
<comment type="caution">
    <text evidence="10">The sequence shown here is derived from an EMBL/GenBank/DDBJ whole genome shotgun (WGS) entry which is preliminary data.</text>
</comment>
<accession>A0ABV6UJY4</accession>
<organism evidence="10 11">
    <name type="scientific">Streptacidiphilus cavernicola</name>
    <dbReference type="NCBI Taxonomy" id="3342716"/>
    <lineage>
        <taxon>Bacteria</taxon>
        <taxon>Bacillati</taxon>
        <taxon>Actinomycetota</taxon>
        <taxon>Actinomycetes</taxon>
        <taxon>Kitasatosporales</taxon>
        <taxon>Streptomycetaceae</taxon>
        <taxon>Streptacidiphilus</taxon>
    </lineage>
</organism>
<evidence type="ECO:0000256" key="8">
    <source>
        <dbReference type="SAM" id="Phobius"/>
    </source>
</evidence>
<keyword evidence="6 8" id="KW-0472">Membrane</keyword>
<evidence type="ECO:0000256" key="1">
    <source>
        <dbReference type="ARBA" id="ARBA00004141"/>
    </source>
</evidence>
<evidence type="ECO:0000256" key="2">
    <source>
        <dbReference type="ARBA" id="ARBA00022448"/>
    </source>
</evidence>
<feature type="transmembrane region" description="Helical" evidence="8">
    <location>
        <begin position="240"/>
        <end position="260"/>
    </location>
</feature>
<dbReference type="InterPro" id="IPR038770">
    <property type="entry name" value="Na+/solute_symporter_sf"/>
</dbReference>
<dbReference type="RefSeq" id="WP_051726287.1">
    <property type="nucleotide sequence ID" value="NZ_JBHEZZ010000004.1"/>
</dbReference>
<evidence type="ECO:0000313" key="11">
    <source>
        <dbReference type="Proteomes" id="UP001592528"/>
    </source>
</evidence>
<dbReference type="Proteomes" id="UP001592528">
    <property type="component" value="Unassembled WGS sequence"/>
</dbReference>
<dbReference type="PANTHER" id="PTHR32468:SF0">
    <property type="entry name" value="K(+)_H(+) ANTIPORTER 1"/>
    <property type="match status" value="1"/>
</dbReference>
<protein>
    <submittedName>
        <fullName evidence="10">Cation:proton antiporter</fullName>
    </submittedName>
</protein>
<dbReference type="InterPro" id="IPR050794">
    <property type="entry name" value="CPA2_transporter"/>
</dbReference>
<feature type="transmembrane region" description="Helical" evidence="8">
    <location>
        <begin position="312"/>
        <end position="338"/>
    </location>
</feature>
<dbReference type="Gene3D" id="1.20.1530.20">
    <property type="match status" value="1"/>
</dbReference>
<proteinExistence type="predicted"/>
<gene>
    <name evidence="10" type="ORF">ACEZDJ_10730</name>
</gene>
<name>A0ABV6UJY4_9ACTN</name>
<dbReference type="EMBL" id="JBHEZZ010000004">
    <property type="protein sequence ID" value="MFC1401764.1"/>
    <property type="molecule type" value="Genomic_DNA"/>
</dbReference>
<keyword evidence="3 8" id="KW-0812">Transmembrane</keyword>
<evidence type="ECO:0000256" key="5">
    <source>
        <dbReference type="ARBA" id="ARBA00023065"/>
    </source>
</evidence>
<keyword evidence="2" id="KW-0813">Transport</keyword>
<keyword evidence="11" id="KW-1185">Reference proteome</keyword>
<feature type="transmembrane region" description="Helical" evidence="8">
    <location>
        <begin position="173"/>
        <end position="193"/>
    </location>
</feature>
<feature type="transmembrane region" description="Helical" evidence="8">
    <location>
        <begin position="379"/>
        <end position="398"/>
    </location>
</feature>
<dbReference type="InterPro" id="IPR006153">
    <property type="entry name" value="Cation/H_exchanger_TM"/>
</dbReference>
<reference evidence="10 11" key="1">
    <citation type="submission" date="2024-09" db="EMBL/GenBank/DDBJ databases">
        <authorList>
            <person name="Lee S.D."/>
        </authorList>
    </citation>
    <scope>NUCLEOTIDE SEQUENCE [LARGE SCALE GENOMIC DNA]</scope>
    <source>
        <strain evidence="10 11">N1-5</strain>
    </source>
</reference>
<evidence type="ECO:0000256" key="4">
    <source>
        <dbReference type="ARBA" id="ARBA00022989"/>
    </source>
</evidence>
<feature type="transmembrane region" description="Helical" evidence="8">
    <location>
        <begin position="104"/>
        <end position="127"/>
    </location>
</feature>
<evidence type="ECO:0000256" key="6">
    <source>
        <dbReference type="ARBA" id="ARBA00023136"/>
    </source>
</evidence>
<feature type="transmembrane region" description="Helical" evidence="8">
    <location>
        <begin position="199"/>
        <end position="219"/>
    </location>
</feature>
<keyword evidence="5" id="KW-0406">Ion transport</keyword>
<sequence>MTGLDSTTRLLLALAVLLGLSRLSGLAAARLGQPPVVGEILAGVALGPSLLGHALPALHHALFGPDVMPSVNGLSQVGLALYAFEIGNELTAPSRGRPATARPLLWITTASLLAPALAALALGPYLYGDHLGGPHGGSAALTVFLACALGVTAVPVLARLLQDRGMAGTTVGRLSLAAASVGDGVCWCLLALALHLTGLIGTGRTVAGVAGAVVAVLVIHRRHSRPAGRTEGRRWGLAPMLALLCLAAGTSSALGLHPLLGGLLLGAAWPSTGRSAEILRRIRPMAAALLPCFFLGMGQQIDVASAFGRAGFVPLVLLLLAAAVVTKLAAVTGAGLAFHSSLRDATRLGVLMNAKGLTEIVVLSIGYQDGLIGRTLFEALIVVALVTTVLTGPALALLDRPATDGPRPRPARDPAPVGSERTGGATF</sequence>
<evidence type="ECO:0000259" key="9">
    <source>
        <dbReference type="Pfam" id="PF00999"/>
    </source>
</evidence>
<dbReference type="PANTHER" id="PTHR32468">
    <property type="entry name" value="CATION/H + ANTIPORTER"/>
    <property type="match status" value="1"/>
</dbReference>
<feature type="region of interest" description="Disordered" evidence="7">
    <location>
        <begin position="401"/>
        <end position="427"/>
    </location>
</feature>
<evidence type="ECO:0000256" key="7">
    <source>
        <dbReference type="SAM" id="MobiDB-lite"/>
    </source>
</evidence>